<dbReference type="RefSeq" id="XP_038739054.1">
    <property type="nucleotide sequence ID" value="XM_038895697.1"/>
</dbReference>
<feature type="compositionally biased region" description="Low complexity" evidence="1">
    <location>
        <begin position="41"/>
        <end position="68"/>
    </location>
</feature>
<evidence type="ECO:0000256" key="1">
    <source>
        <dbReference type="SAM" id="MobiDB-lite"/>
    </source>
</evidence>
<dbReference type="EMBL" id="JAATWM020000068">
    <property type="protein sequence ID" value="KAF9869593.1"/>
    <property type="molecule type" value="Genomic_DNA"/>
</dbReference>
<dbReference type="OrthoDB" id="4850456at2759"/>
<accession>A0A9P6LDU7</accession>
<gene>
    <name evidence="2" type="ORF">CkaCkLH20_12986</name>
</gene>
<dbReference type="GeneID" id="62168771"/>
<dbReference type="AlphaFoldDB" id="A0A9P6LDU7"/>
<organism evidence="2 3">
    <name type="scientific">Colletotrichum karsti</name>
    <dbReference type="NCBI Taxonomy" id="1095194"/>
    <lineage>
        <taxon>Eukaryota</taxon>
        <taxon>Fungi</taxon>
        <taxon>Dikarya</taxon>
        <taxon>Ascomycota</taxon>
        <taxon>Pezizomycotina</taxon>
        <taxon>Sordariomycetes</taxon>
        <taxon>Hypocreomycetidae</taxon>
        <taxon>Glomerellales</taxon>
        <taxon>Glomerellaceae</taxon>
        <taxon>Colletotrichum</taxon>
        <taxon>Colletotrichum boninense species complex</taxon>
    </lineage>
</organism>
<sequence length="157" mass="16821">MEPTSQAAPADVTPPSDASPANLADRQPQGEAGVELQRSAQPQPQTVQSTSPQTTPARPQSPRPQARTDAPAQHRPGPPIDERDIFVPMPAPTTHGEAEAGVRRKLPMSGLPTAAELDESVTFFHRYFGLYFLVAPALETPTLPTIVLKVSSRLNIS</sequence>
<evidence type="ECO:0000313" key="2">
    <source>
        <dbReference type="EMBL" id="KAF9869593.1"/>
    </source>
</evidence>
<reference evidence="2" key="2">
    <citation type="submission" date="2020-11" db="EMBL/GenBank/DDBJ databases">
        <title>Whole genome sequencing of Colletotrichum sp.</title>
        <authorList>
            <person name="Li H."/>
        </authorList>
    </citation>
    <scope>NUCLEOTIDE SEQUENCE</scope>
    <source>
        <strain evidence="2">CkLH20</strain>
    </source>
</reference>
<feature type="region of interest" description="Disordered" evidence="1">
    <location>
        <begin position="1"/>
        <end position="100"/>
    </location>
</feature>
<reference evidence="2" key="1">
    <citation type="submission" date="2020-03" db="EMBL/GenBank/DDBJ databases">
        <authorList>
            <person name="He L."/>
        </authorList>
    </citation>
    <scope>NUCLEOTIDE SEQUENCE</scope>
    <source>
        <strain evidence="2">CkLH20</strain>
    </source>
</reference>
<dbReference type="Proteomes" id="UP000781932">
    <property type="component" value="Unassembled WGS sequence"/>
</dbReference>
<keyword evidence="3" id="KW-1185">Reference proteome</keyword>
<evidence type="ECO:0000313" key="3">
    <source>
        <dbReference type="Proteomes" id="UP000781932"/>
    </source>
</evidence>
<proteinExistence type="predicted"/>
<protein>
    <submittedName>
        <fullName evidence="2">Uncharacterized protein</fullName>
    </submittedName>
</protein>
<comment type="caution">
    <text evidence="2">The sequence shown here is derived from an EMBL/GenBank/DDBJ whole genome shotgun (WGS) entry which is preliminary data.</text>
</comment>
<name>A0A9P6LDU7_9PEZI</name>